<feature type="compositionally biased region" description="Basic and acidic residues" evidence="1">
    <location>
        <begin position="74"/>
        <end position="98"/>
    </location>
</feature>
<proteinExistence type="predicted"/>
<gene>
    <name evidence="2" type="ORF">B296_00036640</name>
</gene>
<name>A0A426YZR2_ENSVE</name>
<dbReference type="Proteomes" id="UP000287651">
    <property type="component" value="Unassembled WGS sequence"/>
</dbReference>
<comment type="caution">
    <text evidence="2">The sequence shown here is derived from an EMBL/GenBank/DDBJ whole genome shotgun (WGS) entry which is preliminary data.</text>
</comment>
<evidence type="ECO:0000313" key="2">
    <source>
        <dbReference type="EMBL" id="RRT57227.1"/>
    </source>
</evidence>
<protein>
    <submittedName>
        <fullName evidence="2">Uncharacterized protein</fullName>
    </submittedName>
</protein>
<dbReference type="EMBL" id="AMZH03009264">
    <property type="protein sequence ID" value="RRT57227.1"/>
    <property type="molecule type" value="Genomic_DNA"/>
</dbReference>
<dbReference type="AlphaFoldDB" id="A0A426YZR2"/>
<evidence type="ECO:0000313" key="3">
    <source>
        <dbReference type="Proteomes" id="UP000287651"/>
    </source>
</evidence>
<sequence length="98" mass="11509">MFLLPVRGEEIARKQRIACAKKSPMGDGSRGRFFTRRRQIARTKSNAVSRFFFSLFFFLPLSVDTDQNRPPTIEIDRRRSKSTADDRNRPPTIEIDRY</sequence>
<evidence type="ECO:0000256" key="1">
    <source>
        <dbReference type="SAM" id="MobiDB-lite"/>
    </source>
</evidence>
<feature type="region of interest" description="Disordered" evidence="1">
    <location>
        <begin position="66"/>
        <end position="98"/>
    </location>
</feature>
<accession>A0A426YZR2</accession>
<organism evidence="2 3">
    <name type="scientific">Ensete ventricosum</name>
    <name type="common">Abyssinian banana</name>
    <name type="synonym">Musa ensete</name>
    <dbReference type="NCBI Taxonomy" id="4639"/>
    <lineage>
        <taxon>Eukaryota</taxon>
        <taxon>Viridiplantae</taxon>
        <taxon>Streptophyta</taxon>
        <taxon>Embryophyta</taxon>
        <taxon>Tracheophyta</taxon>
        <taxon>Spermatophyta</taxon>
        <taxon>Magnoliopsida</taxon>
        <taxon>Liliopsida</taxon>
        <taxon>Zingiberales</taxon>
        <taxon>Musaceae</taxon>
        <taxon>Ensete</taxon>
    </lineage>
</organism>
<reference evidence="2 3" key="1">
    <citation type="journal article" date="2014" name="Agronomy (Basel)">
        <title>A Draft Genome Sequence for Ensete ventricosum, the Drought-Tolerant Tree Against Hunger.</title>
        <authorList>
            <person name="Harrison J."/>
            <person name="Moore K.A."/>
            <person name="Paszkiewicz K."/>
            <person name="Jones T."/>
            <person name="Grant M."/>
            <person name="Ambacheew D."/>
            <person name="Muzemil S."/>
            <person name="Studholme D.J."/>
        </authorList>
    </citation>
    <scope>NUCLEOTIDE SEQUENCE [LARGE SCALE GENOMIC DNA]</scope>
</reference>